<comment type="caution">
    <text evidence="1">The sequence shown here is derived from an EMBL/GenBank/DDBJ whole genome shotgun (WGS) entry which is preliminary data.</text>
</comment>
<sequence>MQGKVLGNQLLAYGSGDFSRARFGKCDKRHFHHHLDSSIEDYLNRSKDLQIEDAIDLDLPFPIRVIPQNPLCHQKSIGEKHPSISIEYTNFEEIKTSFDQKKKEKKGLGMVASVSLKGSSLISYEWFLKSFMQCGEGYTDFVSLRSKFLFLLTWNCSLLPSKPSAVVVSIRLFLVLSSKENTDNLIAEKELFLVKVIQQENVSPTVQFKALDFPLTSSDHREGANGVLFNEDSMRVNTLCGALHRSSDSKECYGVTTNVQKNQTQFSLERGMLAMVAVFATRHMLFPNQNMPCPNSAYLTYEELGLHGSFSVKEQTLTLGSKLLTGLVNTCFVFALPFPFLDQGRISVSETLIRRFMQMNEGKLV</sequence>
<organism evidence="1 2">
    <name type="scientific">Canavalia gladiata</name>
    <name type="common">Sword bean</name>
    <name type="synonym">Dolichos gladiatus</name>
    <dbReference type="NCBI Taxonomy" id="3824"/>
    <lineage>
        <taxon>Eukaryota</taxon>
        <taxon>Viridiplantae</taxon>
        <taxon>Streptophyta</taxon>
        <taxon>Embryophyta</taxon>
        <taxon>Tracheophyta</taxon>
        <taxon>Spermatophyta</taxon>
        <taxon>Magnoliopsida</taxon>
        <taxon>eudicotyledons</taxon>
        <taxon>Gunneridae</taxon>
        <taxon>Pentapetalae</taxon>
        <taxon>rosids</taxon>
        <taxon>fabids</taxon>
        <taxon>Fabales</taxon>
        <taxon>Fabaceae</taxon>
        <taxon>Papilionoideae</taxon>
        <taxon>50 kb inversion clade</taxon>
        <taxon>NPAAA clade</taxon>
        <taxon>indigoferoid/millettioid clade</taxon>
        <taxon>Phaseoleae</taxon>
        <taxon>Canavalia</taxon>
    </lineage>
</organism>
<protein>
    <submittedName>
        <fullName evidence="1">Uncharacterized protein</fullName>
    </submittedName>
</protein>
<evidence type="ECO:0000313" key="2">
    <source>
        <dbReference type="Proteomes" id="UP001367508"/>
    </source>
</evidence>
<dbReference type="Proteomes" id="UP001367508">
    <property type="component" value="Unassembled WGS sequence"/>
</dbReference>
<reference evidence="1 2" key="1">
    <citation type="submission" date="2024-01" db="EMBL/GenBank/DDBJ databases">
        <title>The genomes of 5 underutilized Papilionoideae crops provide insights into root nodulation and disease resistanc.</title>
        <authorList>
            <person name="Jiang F."/>
        </authorList>
    </citation>
    <scope>NUCLEOTIDE SEQUENCE [LARGE SCALE GENOMIC DNA]</scope>
    <source>
        <strain evidence="1">LVBAO_FW01</strain>
        <tissue evidence="1">Leaves</tissue>
    </source>
</reference>
<dbReference type="EMBL" id="JAYMYQ010000003">
    <property type="protein sequence ID" value="KAK7345176.1"/>
    <property type="molecule type" value="Genomic_DNA"/>
</dbReference>
<name>A0AAN9M0I1_CANGL</name>
<gene>
    <name evidence="1" type="ORF">VNO77_15715</name>
</gene>
<evidence type="ECO:0000313" key="1">
    <source>
        <dbReference type="EMBL" id="KAK7345176.1"/>
    </source>
</evidence>
<dbReference type="AlphaFoldDB" id="A0AAN9M0I1"/>
<keyword evidence="2" id="KW-1185">Reference proteome</keyword>
<accession>A0AAN9M0I1</accession>
<proteinExistence type="predicted"/>